<dbReference type="Pfam" id="PF00313">
    <property type="entry name" value="CSD"/>
    <property type="match status" value="4"/>
</dbReference>
<dbReference type="InterPro" id="IPR000504">
    <property type="entry name" value="RRM_dom"/>
</dbReference>
<gene>
    <name evidence="5" type="ORF">EVOR1521_LOCUS13194</name>
</gene>
<feature type="domain" description="CSD" evidence="4">
    <location>
        <begin position="85"/>
        <end position="150"/>
    </location>
</feature>
<feature type="domain" description="CSD" evidence="4">
    <location>
        <begin position="519"/>
        <end position="584"/>
    </location>
</feature>
<dbReference type="GO" id="GO:0043488">
    <property type="term" value="P:regulation of mRNA stability"/>
    <property type="evidence" value="ECO:0007669"/>
    <property type="project" value="TreeGrafter"/>
</dbReference>
<dbReference type="Proteomes" id="UP001178507">
    <property type="component" value="Unassembled WGS sequence"/>
</dbReference>
<dbReference type="Gene3D" id="3.30.70.330">
    <property type="match status" value="1"/>
</dbReference>
<keyword evidence="6" id="KW-1185">Reference proteome</keyword>
<dbReference type="GO" id="GO:0003730">
    <property type="term" value="F:mRNA 3'-UTR binding"/>
    <property type="evidence" value="ECO:0007669"/>
    <property type="project" value="TreeGrafter"/>
</dbReference>
<dbReference type="PANTHER" id="PTHR12962:SF1">
    <property type="entry name" value="COLD SHOCK DOMAIN-CONTAINING PROTEIN CG9705"/>
    <property type="match status" value="1"/>
</dbReference>
<dbReference type="AlphaFoldDB" id="A0AA36IFY7"/>
<dbReference type="InterPro" id="IPR035979">
    <property type="entry name" value="RBD_domain_sf"/>
</dbReference>
<evidence type="ECO:0000256" key="1">
    <source>
        <dbReference type="ARBA" id="ARBA00022553"/>
    </source>
</evidence>
<protein>
    <submittedName>
        <fullName evidence="5">Uncharacterized protein</fullName>
    </submittedName>
</protein>
<evidence type="ECO:0000259" key="3">
    <source>
        <dbReference type="PROSITE" id="PS50102"/>
    </source>
</evidence>
<feature type="domain" description="CSD" evidence="4">
    <location>
        <begin position="158"/>
        <end position="223"/>
    </location>
</feature>
<evidence type="ECO:0000259" key="4">
    <source>
        <dbReference type="PROSITE" id="PS51857"/>
    </source>
</evidence>
<dbReference type="SUPFAM" id="SSF54928">
    <property type="entry name" value="RNA-binding domain, RBD"/>
    <property type="match status" value="1"/>
</dbReference>
<keyword evidence="1" id="KW-0597">Phosphoprotein</keyword>
<evidence type="ECO:0000313" key="6">
    <source>
        <dbReference type="Proteomes" id="UP001178507"/>
    </source>
</evidence>
<dbReference type="InterPro" id="IPR012677">
    <property type="entry name" value="Nucleotide-bd_a/b_plait_sf"/>
</dbReference>
<dbReference type="InterPro" id="IPR011129">
    <property type="entry name" value="CSD"/>
</dbReference>
<evidence type="ECO:0000313" key="5">
    <source>
        <dbReference type="EMBL" id="CAJ1387044.1"/>
    </source>
</evidence>
<dbReference type="InterPro" id="IPR002059">
    <property type="entry name" value="CSP_DNA-bd"/>
</dbReference>
<dbReference type="PANTHER" id="PTHR12962">
    <property type="entry name" value="CALCIUM-REGULATED HEAT STABLE PROTEIN CRHSP-24-RELATED"/>
    <property type="match status" value="1"/>
</dbReference>
<dbReference type="SMART" id="SM00360">
    <property type="entry name" value="RRM"/>
    <property type="match status" value="1"/>
</dbReference>
<dbReference type="EMBL" id="CAUJNA010001447">
    <property type="protein sequence ID" value="CAJ1387044.1"/>
    <property type="molecule type" value="Genomic_DNA"/>
</dbReference>
<dbReference type="GO" id="GO:0005737">
    <property type="term" value="C:cytoplasm"/>
    <property type="evidence" value="ECO:0007669"/>
    <property type="project" value="TreeGrafter"/>
</dbReference>
<feature type="domain" description="RRM" evidence="3">
    <location>
        <begin position="329"/>
        <end position="405"/>
    </location>
</feature>
<keyword evidence="2" id="KW-0694">RNA-binding</keyword>
<organism evidence="5 6">
    <name type="scientific">Effrenium voratum</name>
    <dbReference type="NCBI Taxonomy" id="2562239"/>
    <lineage>
        <taxon>Eukaryota</taxon>
        <taxon>Sar</taxon>
        <taxon>Alveolata</taxon>
        <taxon>Dinophyceae</taxon>
        <taxon>Suessiales</taxon>
        <taxon>Symbiodiniaceae</taxon>
        <taxon>Effrenium</taxon>
    </lineage>
</organism>
<dbReference type="InterPro" id="IPR012340">
    <property type="entry name" value="NA-bd_OB-fold"/>
</dbReference>
<reference evidence="5" key="1">
    <citation type="submission" date="2023-08" db="EMBL/GenBank/DDBJ databases">
        <authorList>
            <person name="Chen Y."/>
            <person name="Shah S."/>
            <person name="Dougan E. K."/>
            <person name="Thang M."/>
            <person name="Chan C."/>
        </authorList>
    </citation>
    <scope>NUCLEOTIDE SEQUENCE</scope>
</reference>
<sequence length="591" mass="60731">MEGQTGTVKAWVEERGMGFIAPTDGSADVFVHRSALVDGTSLVVGSEVIFEPGWDPQKNKPIATKCGGAMSLADSLPGAGGLENGKQGTVTAWIEGRGMGFIAPADGSEDVFVHRSAILDGTFLVPGAQVNFEPSWDTQKNKPVAKAVMAAPAVIPNGKPGVVKAWIEGRGMGFIAPADGSADVFVHRSKLLDGQSLVLGSKVSFEPGFDPEKGKPVAEAVAGAVPGPDAAPKGLVKGGGKGIQQQPGQVSGALKVWFEDKGFGFITLAGGMGDAFVGRTAMPPGLMMQEGMPLSCTVEWNPGKDKYTAIQVQPQVGKGGGKGSAGPSDNCYISGLPAIDEKSLAELFGAYGNVVSCKVLPAQSGQTRNALVRFSSVEEAKWIVDTVTSDHLGLPSPITVKFATSKTPARSAPIAPTVVPPPRPGAAAALGLQVQAAKMGTVKAVMGQGLMVSPSEGGIDVYVPRALLLDGDAQVGGMVSFSLQATPTPTPAYGKAPTGPAVNRAAPYGSFNLQQASGPQNGTVKAWMEHRGMGFIAPSDGSQDLFVHRSSLQDGGALVVGSPVTFTAELDPQKGKPIATNVFGAVQQQQQ</sequence>
<dbReference type="PROSITE" id="PS50102">
    <property type="entry name" value="RRM"/>
    <property type="match status" value="1"/>
</dbReference>
<dbReference type="PROSITE" id="PS51857">
    <property type="entry name" value="CSD_2"/>
    <property type="match status" value="4"/>
</dbReference>
<name>A0AA36IFY7_9DINO</name>
<evidence type="ECO:0000256" key="2">
    <source>
        <dbReference type="PROSITE-ProRule" id="PRU00176"/>
    </source>
</evidence>
<dbReference type="CDD" id="cd04458">
    <property type="entry name" value="CSP_CDS"/>
    <property type="match status" value="4"/>
</dbReference>
<dbReference type="Gene3D" id="2.40.50.140">
    <property type="entry name" value="Nucleic acid-binding proteins"/>
    <property type="match status" value="5"/>
</dbReference>
<dbReference type="InterPro" id="IPR052069">
    <property type="entry name" value="Ca-reg_mRNA-binding_domain"/>
</dbReference>
<proteinExistence type="predicted"/>
<dbReference type="Pfam" id="PF00076">
    <property type="entry name" value="RRM_1"/>
    <property type="match status" value="1"/>
</dbReference>
<dbReference type="CDD" id="cd00590">
    <property type="entry name" value="RRM_SF"/>
    <property type="match status" value="1"/>
</dbReference>
<dbReference type="SUPFAM" id="SSF50249">
    <property type="entry name" value="Nucleic acid-binding proteins"/>
    <property type="match status" value="5"/>
</dbReference>
<accession>A0AA36IFY7</accession>
<dbReference type="SMART" id="SM00357">
    <property type="entry name" value="CSP"/>
    <property type="match status" value="4"/>
</dbReference>
<feature type="domain" description="CSD" evidence="4">
    <location>
        <begin position="3"/>
        <end position="68"/>
    </location>
</feature>
<comment type="caution">
    <text evidence="5">The sequence shown here is derived from an EMBL/GenBank/DDBJ whole genome shotgun (WGS) entry which is preliminary data.</text>
</comment>